<keyword evidence="3 6" id="KW-0812">Transmembrane</keyword>
<gene>
    <name evidence="8" type="ORF">ENN47_04540</name>
</gene>
<evidence type="ECO:0000256" key="1">
    <source>
        <dbReference type="ARBA" id="ARBA00004651"/>
    </source>
</evidence>
<name>A0A7C1CW19_9BACT</name>
<feature type="transmembrane region" description="Helical" evidence="6">
    <location>
        <begin position="244"/>
        <end position="277"/>
    </location>
</feature>
<dbReference type="InterPro" id="IPR004477">
    <property type="entry name" value="ComEC_N"/>
</dbReference>
<feature type="transmembrane region" description="Helical" evidence="6">
    <location>
        <begin position="431"/>
        <end position="450"/>
    </location>
</feature>
<evidence type="ECO:0000256" key="5">
    <source>
        <dbReference type="ARBA" id="ARBA00023136"/>
    </source>
</evidence>
<dbReference type="PANTHER" id="PTHR30619:SF1">
    <property type="entry name" value="RECOMBINATION PROTEIN 2"/>
    <property type="match status" value="1"/>
</dbReference>
<keyword evidence="5 6" id="KW-0472">Membrane</keyword>
<feature type="transmembrane region" description="Helical" evidence="6">
    <location>
        <begin position="211"/>
        <end position="238"/>
    </location>
</feature>
<comment type="caution">
    <text evidence="8">The sequence shown here is derived from an EMBL/GenBank/DDBJ whole genome shotgun (WGS) entry which is preliminary data.</text>
</comment>
<evidence type="ECO:0000256" key="3">
    <source>
        <dbReference type="ARBA" id="ARBA00022692"/>
    </source>
</evidence>
<feature type="transmembrane region" description="Helical" evidence="6">
    <location>
        <begin position="12"/>
        <end position="32"/>
    </location>
</feature>
<accession>A0A7C1CW19</accession>
<evidence type="ECO:0000259" key="7">
    <source>
        <dbReference type="Pfam" id="PF03772"/>
    </source>
</evidence>
<evidence type="ECO:0000256" key="4">
    <source>
        <dbReference type="ARBA" id="ARBA00022989"/>
    </source>
</evidence>
<dbReference type="AlphaFoldDB" id="A0A7C1CW19"/>
<comment type="subcellular location">
    <subcellularLocation>
        <location evidence="1">Cell membrane</location>
        <topology evidence="1">Multi-pass membrane protein</topology>
    </subcellularLocation>
</comment>
<dbReference type="InterPro" id="IPR052159">
    <property type="entry name" value="Competence_DNA_uptake"/>
</dbReference>
<dbReference type="NCBIfam" id="TIGR00360">
    <property type="entry name" value="ComEC_N-term"/>
    <property type="match status" value="1"/>
</dbReference>
<feature type="transmembrane region" description="Helical" evidence="6">
    <location>
        <begin position="332"/>
        <end position="352"/>
    </location>
</feature>
<protein>
    <submittedName>
        <fullName evidence="8">ComEC/Rec2 family competence protein</fullName>
    </submittedName>
</protein>
<feature type="transmembrane region" description="Helical" evidence="6">
    <location>
        <begin position="38"/>
        <end position="57"/>
    </location>
</feature>
<dbReference type="Pfam" id="PF03772">
    <property type="entry name" value="Competence"/>
    <property type="match status" value="1"/>
</dbReference>
<feature type="transmembrane region" description="Helical" evidence="6">
    <location>
        <begin position="364"/>
        <end position="386"/>
    </location>
</feature>
<keyword evidence="2" id="KW-1003">Cell membrane</keyword>
<sequence>MLDGLLKRKTAFPFLYCLMAVLLGEVFVFALIWKENGWLPLVLLATAVLLITSKQIGPLTWMVFFGIGCLAQTTTLRLPDTGKVEYVGCVSKGGSGNIEASMGKILIDGEWMNLPPAVNIRLSDRDTIAFPGQIIWTAGTLERQESYPLFRIDSSVEGCIDRIEFVSFPGKFVDGLLSKYKLRDTIAAAIFAGNRRHIDYETRERISDLGVAHLFAVSGLHIGLMYLLVHSMLSFLMLGRNTRILISIAILFLYTLSTGPAISALRTFLMLFCYSVFKLIDYRQHPLNILGISGMILVIAQPSIVVSVSFQLSFFATAALLIFLPEIESRNLIGQAFLVGVIAQAAVIPLSLSTFGTLSVVGIPLTIILVPIFVVPAYVGMIVILLTDILGLSFISDFVSGSLRAMSILLEETTNRIGEAIPAIRLEPFPAYLTSLLLLLAFLIAFWHFGHKP</sequence>
<reference evidence="8" key="1">
    <citation type="journal article" date="2020" name="mSystems">
        <title>Genome- and Community-Level Interaction Insights into Carbon Utilization and Element Cycling Functions of Hydrothermarchaeota in Hydrothermal Sediment.</title>
        <authorList>
            <person name="Zhou Z."/>
            <person name="Liu Y."/>
            <person name="Xu W."/>
            <person name="Pan J."/>
            <person name="Luo Z.H."/>
            <person name="Li M."/>
        </authorList>
    </citation>
    <scope>NUCLEOTIDE SEQUENCE [LARGE SCALE GENOMIC DNA]</scope>
    <source>
        <strain evidence="8">SpSt-1179</strain>
    </source>
</reference>
<keyword evidence="4 6" id="KW-1133">Transmembrane helix</keyword>
<dbReference type="EMBL" id="DSBT01000121">
    <property type="protein sequence ID" value="HDP77451.1"/>
    <property type="molecule type" value="Genomic_DNA"/>
</dbReference>
<organism evidence="8">
    <name type="scientific">Mesotoga infera</name>
    <dbReference type="NCBI Taxonomy" id="1236046"/>
    <lineage>
        <taxon>Bacteria</taxon>
        <taxon>Thermotogati</taxon>
        <taxon>Thermotogota</taxon>
        <taxon>Thermotogae</taxon>
        <taxon>Kosmotogales</taxon>
        <taxon>Kosmotogaceae</taxon>
        <taxon>Mesotoga</taxon>
    </lineage>
</organism>
<evidence type="ECO:0000256" key="6">
    <source>
        <dbReference type="SAM" id="Phobius"/>
    </source>
</evidence>
<dbReference type="GO" id="GO:0005886">
    <property type="term" value="C:plasma membrane"/>
    <property type="evidence" value="ECO:0007669"/>
    <property type="project" value="UniProtKB-SubCell"/>
</dbReference>
<feature type="domain" description="ComEC/Rec2-related protein" evidence="7">
    <location>
        <begin position="191"/>
        <end position="446"/>
    </location>
</feature>
<evidence type="ECO:0000313" key="8">
    <source>
        <dbReference type="EMBL" id="HDP77451.1"/>
    </source>
</evidence>
<feature type="transmembrane region" description="Helical" evidence="6">
    <location>
        <begin position="289"/>
        <end position="312"/>
    </location>
</feature>
<dbReference type="Proteomes" id="UP000886198">
    <property type="component" value="Unassembled WGS sequence"/>
</dbReference>
<dbReference type="PANTHER" id="PTHR30619">
    <property type="entry name" value="DNA INTERNALIZATION/COMPETENCE PROTEIN COMEC/REC2"/>
    <property type="match status" value="1"/>
</dbReference>
<proteinExistence type="predicted"/>
<evidence type="ECO:0000256" key="2">
    <source>
        <dbReference type="ARBA" id="ARBA00022475"/>
    </source>
</evidence>